<reference evidence="1" key="1">
    <citation type="journal article" date="2013" name="Genome Biol.">
        <title>Draft genome of the mountain pine beetle, Dendroctonus ponderosae Hopkins, a major forest pest.</title>
        <authorList>
            <person name="Keeling C.I."/>
            <person name="Yuen M.M."/>
            <person name="Liao N.Y."/>
            <person name="Docking T.R."/>
            <person name="Chan S.K."/>
            <person name="Taylor G.A."/>
            <person name="Palmquist D.L."/>
            <person name="Jackman S.D."/>
            <person name="Nguyen A."/>
            <person name="Li M."/>
            <person name="Henderson H."/>
            <person name="Janes J.K."/>
            <person name="Zhao Y."/>
            <person name="Pandoh P."/>
            <person name="Moore R."/>
            <person name="Sperling F.A."/>
            <person name="Huber D.P."/>
            <person name="Birol I."/>
            <person name="Jones S.J."/>
            <person name="Bohlmann J."/>
        </authorList>
    </citation>
    <scope>NUCLEOTIDE SEQUENCE</scope>
</reference>
<organism evidence="1">
    <name type="scientific">Dendroctonus ponderosae</name>
    <name type="common">Mountain pine beetle</name>
    <dbReference type="NCBI Taxonomy" id="77166"/>
    <lineage>
        <taxon>Eukaryota</taxon>
        <taxon>Metazoa</taxon>
        <taxon>Ecdysozoa</taxon>
        <taxon>Arthropoda</taxon>
        <taxon>Hexapoda</taxon>
        <taxon>Insecta</taxon>
        <taxon>Pterygota</taxon>
        <taxon>Neoptera</taxon>
        <taxon>Endopterygota</taxon>
        <taxon>Coleoptera</taxon>
        <taxon>Polyphaga</taxon>
        <taxon>Cucujiformia</taxon>
        <taxon>Curculionidae</taxon>
        <taxon>Scolytinae</taxon>
        <taxon>Dendroctonus</taxon>
    </lineage>
</organism>
<protein>
    <submittedName>
        <fullName evidence="1">Uncharacterized protein</fullName>
    </submittedName>
</protein>
<accession>N6UP04</accession>
<sequence length="82" mass="9131">MDGQDVEPAAAIQQALSGDNLMEKDRKLSELIIQLQMAREQLLVQQQQQHPDGNKVCPVLSLVQVLLLRLLLLVLSPLEFSA</sequence>
<name>N6UP04_DENPD</name>
<dbReference type="AlphaFoldDB" id="N6UP04"/>
<dbReference type="HOGENOM" id="CLU_2560629_0_0_1"/>
<dbReference type="EMBL" id="KB738825">
    <property type="protein sequence ID" value="ENN82466.1"/>
    <property type="molecule type" value="Genomic_DNA"/>
</dbReference>
<feature type="non-terminal residue" evidence="1">
    <location>
        <position position="1"/>
    </location>
</feature>
<evidence type="ECO:0000313" key="1">
    <source>
        <dbReference type="EMBL" id="ENN82466.1"/>
    </source>
</evidence>
<dbReference type="OrthoDB" id="6247875at2759"/>
<proteinExistence type="predicted"/>
<gene>
    <name evidence="1" type="ORF">YQE_01158</name>
</gene>